<dbReference type="Pfam" id="PF14870">
    <property type="entry name" value="PSII_BNR"/>
    <property type="match status" value="2"/>
</dbReference>
<organism evidence="6 7">
    <name type="scientific">Svornostia abyssi</name>
    <dbReference type="NCBI Taxonomy" id="2898438"/>
    <lineage>
        <taxon>Bacteria</taxon>
        <taxon>Bacillati</taxon>
        <taxon>Actinomycetota</taxon>
        <taxon>Thermoleophilia</taxon>
        <taxon>Solirubrobacterales</taxon>
        <taxon>Baekduiaceae</taxon>
        <taxon>Svornostia</taxon>
    </lineage>
</organism>
<feature type="domain" description="Photosynthesis system II assembly factor Ycf48/Hcf136-like" evidence="5">
    <location>
        <begin position="208"/>
        <end position="295"/>
    </location>
</feature>
<keyword evidence="4" id="KW-0732">Signal</keyword>
<keyword evidence="2" id="KW-0604">Photosystem II</keyword>
<feature type="domain" description="Photosynthesis system II assembly factor Ycf48/Hcf136-like" evidence="5">
    <location>
        <begin position="491"/>
        <end position="584"/>
    </location>
</feature>
<protein>
    <submittedName>
        <fullName evidence="6">YCF48-related protein</fullName>
    </submittedName>
</protein>
<feature type="chain" id="PRO_5046132758" evidence="4">
    <location>
        <begin position="24"/>
        <end position="719"/>
    </location>
</feature>
<evidence type="ECO:0000256" key="2">
    <source>
        <dbReference type="ARBA" id="ARBA00023276"/>
    </source>
</evidence>
<proteinExistence type="predicted"/>
<evidence type="ECO:0000256" key="3">
    <source>
        <dbReference type="SAM" id="MobiDB-lite"/>
    </source>
</evidence>
<keyword evidence="1" id="KW-0602">Photosynthesis</keyword>
<name>A0ABY5PK97_9ACTN</name>
<dbReference type="Proteomes" id="UP001058860">
    <property type="component" value="Chromosome"/>
</dbReference>
<sequence length="719" mass="73390">MRTRSLAAVLCTAGAMLAGTAGADANVRVGTSGWQWGNPDPTGSTINTIGFSGARGYAGGAFGTLIRTDDGGANWTGLPTGLLTPLTELQVITPDAFVVGGGCAARRSVDGGATFTRLYFNSLGCKEELTGLSFSNVNTGYLVLEDGTIVGSTDGGATWSPKTAVPGSRAAGGNATPTDIAFTSDTVGFVSSTQGRIYKTTDGGGSWTQVNDTNRSVNDLTFVDANTGFAVGASGLFLETTDGGTTWVPKNTGADGSNLTTVRAVDASNAIATNEKGDFLLRTTDKGATFSRVSAMTQATNTVGYSSATRVVAAGNDGALAASNDGGATFTTIGNPRLSGQYFVIRSAPGGAAFATGENGGLARTTDGGQTWTKVGVPTSEDILDVSFPTAQIGYAIDTDGKLFKSTNTGTSWANLDTGTTAKPGAVYAPSASVVILVGPTGVRRSGNGADSFTTVKGAVAKAKLDDYDDAGSSIIVWGRTALLRSGDKGKTWKSLKLPTKKTKVAGADFVTANTGFLRDTGGRLWKTTNGGKKWTEVQSVGSTEYYGMSFSSATSGYLVTSEFGNADELGYLLRTTDGGKTWAPQLVTDAEIKGYGIAAGATSYVLAGTNSLLFSTTGGQAGKASSATLKASKTKLKKKARIQVTITVKGAKQGDVAVVSGRKSGGSWTQQQVELDRSGKATTSWNVTNGTTTFVGQWAGNEASAGDGSPPVTVKVGK</sequence>
<feature type="region of interest" description="Disordered" evidence="3">
    <location>
        <begin position="700"/>
        <end position="719"/>
    </location>
</feature>
<gene>
    <name evidence="6" type="ORF">LRS13_06040</name>
</gene>
<dbReference type="RefSeq" id="WP_353865554.1">
    <property type="nucleotide sequence ID" value="NZ_CP088295.1"/>
</dbReference>
<dbReference type="Gene3D" id="2.130.10.10">
    <property type="entry name" value="YVTN repeat-like/Quinoprotein amine dehydrogenase"/>
    <property type="match status" value="4"/>
</dbReference>
<dbReference type="CDD" id="cd15482">
    <property type="entry name" value="Sialidase_non-viral"/>
    <property type="match status" value="1"/>
</dbReference>
<dbReference type="InterPro" id="IPR028203">
    <property type="entry name" value="PSII_CF48-like_dom"/>
</dbReference>
<dbReference type="InterPro" id="IPR015943">
    <property type="entry name" value="WD40/YVTN_repeat-like_dom_sf"/>
</dbReference>
<evidence type="ECO:0000313" key="7">
    <source>
        <dbReference type="Proteomes" id="UP001058860"/>
    </source>
</evidence>
<dbReference type="PANTHER" id="PTHR47199">
    <property type="entry name" value="PHOTOSYSTEM II STABILITY/ASSEMBLY FACTOR HCF136, CHLOROPLASTIC"/>
    <property type="match status" value="1"/>
</dbReference>
<accession>A0ABY5PK97</accession>
<dbReference type="EMBL" id="CP088295">
    <property type="protein sequence ID" value="UUY05086.1"/>
    <property type="molecule type" value="Genomic_DNA"/>
</dbReference>
<evidence type="ECO:0000256" key="1">
    <source>
        <dbReference type="ARBA" id="ARBA00022531"/>
    </source>
</evidence>
<feature type="signal peptide" evidence="4">
    <location>
        <begin position="1"/>
        <end position="23"/>
    </location>
</feature>
<evidence type="ECO:0000313" key="6">
    <source>
        <dbReference type="EMBL" id="UUY05086.1"/>
    </source>
</evidence>
<dbReference type="SUPFAM" id="SSF110296">
    <property type="entry name" value="Oligoxyloglucan reducing end-specific cellobiohydrolase"/>
    <property type="match status" value="3"/>
</dbReference>
<dbReference type="PANTHER" id="PTHR47199:SF2">
    <property type="entry name" value="PHOTOSYSTEM II STABILITY_ASSEMBLY FACTOR HCF136, CHLOROPLASTIC"/>
    <property type="match status" value="1"/>
</dbReference>
<reference evidence="7" key="1">
    <citation type="submission" date="2021-11" db="EMBL/GenBank/DDBJ databases">
        <title>Cultivation dependent microbiological survey of springs from the worlds oldest radium mine currently devoted to the extraction of radon-saturated water.</title>
        <authorList>
            <person name="Kapinusova G."/>
            <person name="Smrhova T."/>
            <person name="Strejcek M."/>
            <person name="Suman J."/>
            <person name="Jani K."/>
            <person name="Pajer P."/>
            <person name="Uhlik O."/>
        </authorList>
    </citation>
    <scope>NUCLEOTIDE SEQUENCE [LARGE SCALE GENOMIC DNA]</scope>
    <source>
        <strain evidence="7">J379</strain>
    </source>
</reference>
<evidence type="ECO:0000256" key="4">
    <source>
        <dbReference type="SAM" id="SignalP"/>
    </source>
</evidence>
<keyword evidence="7" id="KW-1185">Reference proteome</keyword>
<evidence type="ECO:0000259" key="5">
    <source>
        <dbReference type="Pfam" id="PF14870"/>
    </source>
</evidence>